<evidence type="ECO:0000313" key="4">
    <source>
        <dbReference type="Proteomes" id="UP001610446"/>
    </source>
</evidence>
<feature type="compositionally biased region" description="Low complexity" evidence="1">
    <location>
        <begin position="160"/>
        <end position="185"/>
    </location>
</feature>
<sequence>MKSAALILPILLPTTYAWTLTWRNSDGEEHTERGTGPSDCIVIDHAKGEVFELDGEGETNINMLLFSNDECSGEPAGRATKAWTKESSVDLLSFEVVALNGGDDSSTTTSTGNATTATATTTTGGLELNGTLTSQPTGSSTDGTFTLPTVSETETETDTDATMTNTDSESTATETGEPTTTSDSEGGSETETPEATPTGDDAATKLLSRGNIVGAAIAAVAGYAVNLLF</sequence>
<feature type="compositionally biased region" description="Polar residues" evidence="1">
    <location>
        <begin position="134"/>
        <end position="148"/>
    </location>
</feature>
<proteinExistence type="predicted"/>
<feature type="chain" id="PRO_5045674212" evidence="2">
    <location>
        <begin position="18"/>
        <end position="229"/>
    </location>
</feature>
<protein>
    <submittedName>
        <fullName evidence="3">Uncharacterized protein</fullName>
    </submittedName>
</protein>
<feature type="region of interest" description="Disordered" evidence="1">
    <location>
        <begin position="100"/>
        <end position="202"/>
    </location>
</feature>
<evidence type="ECO:0000256" key="1">
    <source>
        <dbReference type="SAM" id="MobiDB-lite"/>
    </source>
</evidence>
<organism evidence="3 4">
    <name type="scientific">Aspergillus pseudoustus</name>
    <dbReference type="NCBI Taxonomy" id="1810923"/>
    <lineage>
        <taxon>Eukaryota</taxon>
        <taxon>Fungi</taxon>
        <taxon>Dikarya</taxon>
        <taxon>Ascomycota</taxon>
        <taxon>Pezizomycotina</taxon>
        <taxon>Eurotiomycetes</taxon>
        <taxon>Eurotiomycetidae</taxon>
        <taxon>Eurotiales</taxon>
        <taxon>Aspergillaceae</taxon>
        <taxon>Aspergillus</taxon>
        <taxon>Aspergillus subgen. Nidulantes</taxon>
    </lineage>
</organism>
<feature type="signal peptide" evidence="2">
    <location>
        <begin position="1"/>
        <end position="17"/>
    </location>
</feature>
<accession>A0ABR4JYC7</accession>
<evidence type="ECO:0000256" key="2">
    <source>
        <dbReference type="SAM" id="SignalP"/>
    </source>
</evidence>
<dbReference type="EMBL" id="JBFXLU010000075">
    <property type="protein sequence ID" value="KAL2845045.1"/>
    <property type="molecule type" value="Genomic_DNA"/>
</dbReference>
<keyword evidence="4" id="KW-1185">Reference proteome</keyword>
<feature type="compositionally biased region" description="Low complexity" evidence="1">
    <location>
        <begin position="100"/>
        <end position="133"/>
    </location>
</feature>
<evidence type="ECO:0000313" key="3">
    <source>
        <dbReference type="EMBL" id="KAL2845045.1"/>
    </source>
</evidence>
<dbReference type="Proteomes" id="UP001610446">
    <property type="component" value="Unassembled WGS sequence"/>
</dbReference>
<name>A0ABR4JYC7_9EURO</name>
<keyword evidence="2" id="KW-0732">Signal</keyword>
<comment type="caution">
    <text evidence="3">The sequence shown here is derived from an EMBL/GenBank/DDBJ whole genome shotgun (WGS) entry which is preliminary data.</text>
</comment>
<gene>
    <name evidence="3" type="ORF">BJY01DRAFT_183995</name>
</gene>
<reference evidence="3 4" key="1">
    <citation type="submission" date="2024-07" db="EMBL/GenBank/DDBJ databases">
        <title>Section-level genome sequencing and comparative genomics of Aspergillus sections Usti and Cavernicolus.</title>
        <authorList>
            <consortium name="Lawrence Berkeley National Laboratory"/>
            <person name="Nybo J.L."/>
            <person name="Vesth T.C."/>
            <person name="Theobald S."/>
            <person name="Frisvad J.C."/>
            <person name="Larsen T.O."/>
            <person name="Kjaerboelling I."/>
            <person name="Rothschild-Mancinelli K."/>
            <person name="Lyhne E.K."/>
            <person name="Kogle M.E."/>
            <person name="Barry K."/>
            <person name="Clum A."/>
            <person name="Na H."/>
            <person name="Ledsgaard L."/>
            <person name="Lin J."/>
            <person name="Lipzen A."/>
            <person name="Kuo A."/>
            <person name="Riley R."/>
            <person name="Mondo S."/>
            <person name="Labutti K."/>
            <person name="Haridas S."/>
            <person name="Pangalinan J."/>
            <person name="Salamov A.A."/>
            <person name="Simmons B.A."/>
            <person name="Magnuson J.K."/>
            <person name="Chen J."/>
            <person name="Drula E."/>
            <person name="Henrissat B."/>
            <person name="Wiebenga A."/>
            <person name="Lubbers R.J."/>
            <person name="Gomes A.C."/>
            <person name="Makela M.R."/>
            <person name="Stajich J."/>
            <person name="Grigoriev I.V."/>
            <person name="Mortensen U.H."/>
            <person name="De Vries R.P."/>
            <person name="Baker S.E."/>
            <person name="Andersen M.R."/>
        </authorList>
    </citation>
    <scope>NUCLEOTIDE SEQUENCE [LARGE SCALE GENOMIC DNA]</scope>
    <source>
        <strain evidence="3 4">CBS 123904</strain>
    </source>
</reference>